<sequence>MRTVLAVVPVAEFEKSCAWYEGFFGQPPDTRPMDGLAEWHLSELGVVQVFQEPDRAGRTAVNFTVDDLDAARSELSGHNIASTDPQVVSAGRQRLSIIQDPDGNQLGLIESLS</sequence>
<dbReference type="InterPro" id="IPR029068">
    <property type="entry name" value="Glyas_Bleomycin-R_OHBP_Dase"/>
</dbReference>
<dbReference type="STRING" id="479435.Kfla_6196"/>
<dbReference type="InterPro" id="IPR037523">
    <property type="entry name" value="VOC_core"/>
</dbReference>
<dbReference type="EMBL" id="CP001736">
    <property type="protein sequence ID" value="ADB35199.1"/>
    <property type="molecule type" value="Genomic_DNA"/>
</dbReference>
<evidence type="ECO:0000259" key="1">
    <source>
        <dbReference type="PROSITE" id="PS51819"/>
    </source>
</evidence>
<evidence type="ECO:0000313" key="2">
    <source>
        <dbReference type="EMBL" id="ADB35199.1"/>
    </source>
</evidence>
<feature type="domain" description="VOC" evidence="1">
    <location>
        <begin position="2"/>
        <end position="111"/>
    </location>
</feature>
<dbReference type="SUPFAM" id="SSF54593">
    <property type="entry name" value="Glyoxalase/Bleomycin resistance protein/Dihydroxybiphenyl dioxygenase"/>
    <property type="match status" value="1"/>
</dbReference>
<gene>
    <name evidence="2" type="ordered locus">Kfla_6196</name>
</gene>
<protein>
    <recommendedName>
        <fullName evidence="1">VOC domain-containing protein</fullName>
    </recommendedName>
</protein>
<reference evidence="3" key="1">
    <citation type="submission" date="2009-09" db="EMBL/GenBank/DDBJ databases">
        <title>The complete genome of Kribbella flavida DSM 17836.</title>
        <authorList>
            <consortium name="US DOE Joint Genome Institute (JGI-PGF)"/>
            <person name="Lucas S."/>
            <person name="Copeland A."/>
            <person name="Lapidus A."/>
            <person name="Glavina del Rio T."/>
            <person name="Dalin E."/>
            <person name="Tice H."/>
            <person name="Bruce D."/>
            <person name="Goodwin L."/>
            <person name="Pitluck S."/>
            <person name="Kyrpides N."/>
            <person name="Mavromatis K."/>
            <person name="Ivanova N."/>
            <person name="Saunders E."/>
            <person name="Brettin T."/>
            <person name="Detter J.C."/>
            <person name="Han C."/>
            <person name="Larimer F."/>
            <person name="Land M."/>
            <person name="Hauser L."/>
            <person name="Markowitz V."/>
            <person name="Cheng J.-F."/>
            <person name="Hugenholtz P."/>
            <person name="Woyke T."/>
            <person name="Wu D."/>
            <person name="Pukall R."/>
            <person name="Klenk H.-P."/>
            <person name="Eisen J.A."/>
        </authorList>
    </citation>
    <scope>NUCLEOTIDE SEQUENCE [LARGE SCALE GENOMIC DNA]</scope>
    <source>
        <strain evidence="3">DSM 17836 / JCM 10339 / NBRC 14399</strain>
    </source>
</reference>
<dbReference type="Gene3D" id="3.10.180.10">
    <property type="entry name" value="2,3-Dihydroxybiphenyl 1,2-Dioxygenase, domain 1"/>
    <property type="match status" value="1"/>
</dbReference>
<reference evidence="2 3" key="2">
    <citation type="journal article" date="2010" name="Stand. Genomic Sci.">
        <title>Complete genome sequence of Kribbella flavida type strain (IFO 14399).</title>
        <authorList>
            <person name="Pukall R."/>
            <person name="Lapidus A."/>
            <person name="Glavina Del Rio T."/>
            <person name="Copeland A."/>
            <person name="Tice H."/>
            <person name="Cheng J.-F."/>
            <person name="Lucas S."/>
            <person name="Chen F."/>
            <person name="Nolan M."/>
            <person name="LaButti K."/>
            <person name="Pati A."/>
            <person name="Ivanova N."/>
            <person name="Mavrommatis K."/>
            <person name="Mikhailova N."/>
            <person name="Pitluck S."/>
            <person name="Bruce D."/>
            <person name="Goodwin L."/>
            <person name="Land M."/>
            <person name="Hauser L."/>
            <person name="Chang Y.-J."/>
            <person name="Jeffries C.D."/>
            <person name="Chen A."/>
            <person name="Palaniappan K."/>
            <person name="Chain P."/>
            <person name="Rohde M."/>
            <person name="Goeker M."/>
            <person name="Bristow J."/>
            <person name="Eisen J.A."/>
            <person name="Markowitz V."/>
            <person name="Hugenholtz P."/>
            <person name="Kyrpides N.C."/>
            <person name="Klenk H.-P."/>
            <person name="Brettin T."/>
        </authorList>
    </citation>
    <scope>NUCLEOTIDE SEQUENCE [LARGE SCALE GENOMIC DNA]</scope>
    <source>
        <strain evidence="3">DSM 17836 / JCM 10339 / NBRC 14399</strain>
    </source>
</reference>
<accession>D2PVF9</accession>
<evidence type="ECO:0000313" key="3">
    <source>
        <dbReference type="Proteomes" id="UP000007967"/>
    </source>
</evidence>
<dbReference type="HOGENOM" id="CLU_148021_1_0_11"/>
<dbReference type="KEGG" id="kfl:Kfla_6196"/>
<dbReference type="AlphaFoldDB" id="D2PVF9"/>
<dbReference type="Proteomes" id="UP000007967">
    <property type="component" value="Chromosome"/>
</dbReference>
<keyword evidence="3" id="KW-1185">Reference proteome</keyword>
<dbReference type="CDD" id="cd06587">
    <property type="entry name" value="VOC"/>
    <property type="match status" value="1"/>
</dbReference>
<dbReference type="eggNOG" id="COG0346">
    <property type="taxonomic scope" value="Bacteria"/>
</dbReference>
<proteinExistence type="predicted"/>
<organism evidence="2 3">
    <name type="scientific">Kribbella flavida (strain DSM 17836 / JCM 10339 / NBRC 14399)</name>
    <dbReference type="NCBI Taxonomy" id="479435"/>
    <lineage>
        <taxon>Bacteria</taxon>
        <taxon>Bacillati</taxon>
        <taxon>Actinomycetota</taxon>
        <taxon>Actinomycetes</taxon>
        <taxon>Propionibacteriales</taxon>
        <taxon>Kribbellaceae</taxon>
        <taxon>Kribbella</taxon>
    </lineage>
</organism>
<dbReference type="PROSITE" id="PS51819">
    <property type="entry name" value="VOC"/>
    <property type="match status" value="1"/>
</dbReference>
<name>D2PVF9_KRIFD</name>